<comment type="caution">
    <text evidence="2">The sequence shown here is derived from an EMBL/GenBank/DDBJ whole genome shotgun (WGS) entry which is preliminary data.</text>
</comment>
<dbReference type="Proteomes" id="UP000324550">
    <property type="component" value="Unassembled WGS sequence"/>
</dbReference>
<organism evidence="2 3">
    <name type="scientific">Formosa maritima</name>
    <dbReference type="NCBI Taxonomy" id="2592046"/>
    <lineage>
        <taxon>Bacteria</taxon>
        <taxon>Pseudomonadati</taxon>
        <taxon>Bacteroidota</taxon>
        <taxon>Flavobacteriia</taxon>
        <taxon>Flavobacteriales</taxon>
        <taxon>Flavobacteriaceae</taxon>
        <taxon>Formosa</taxon>
    </lineage>
</organism>
<name>A0A5D0GN10_9FLAO</name>
<keyword evidence="1" id="KW-0812">Transmembrane</keyword>
<dbReference type="RefSeq" id="WP_148453005.1">
    <property type="nucleotide sequence ID" value="NZ_VSFC01000012.1"/>
</dbReference>
<keyword evidence="1" id="KW-0472">Membrane</keyword>
<dbReference type="AlphaFoldDB" id="A0A5D0GN10"/>
<feature type="transmembrane region" description="Helical" evidence="1">
    <location>
        <begin position="12"/>
        <end position="32"/>
    </location>
</feature>
<feature type="transmembrane region" description="Helical" evidence="1">
    <location>
        <begin position="69"/>
        <end position="87"/>
    </location>
</feature>
<sequence length="109" mass="12646">MMTEQTIQEGKTLAIVSYLTFVGLIIAIIMNLEKKNPFTFFHVRQMLGLIIMLIFSNIVEAYVNSWLGTSFWIITFVCWLFGLFYAAKGEARPIPVIGEKFQEWFKNIN</sequence>
<evidence type="ECO:0000256" key="1">
    <source>
        <dbReference type="SAM" id="Phobius"/>
    </source>
</evidence>
<accession>A0A5D0GN10</accession>
<feature type="transmembrane region" description="Helical" evidence="1">
    <location>
        <begin position="44"/>
        <end position="63"/>
    </location>
</feature>
<reference evidence="2 3" key="1">
    <citation type="submission" date="2019-08" db="EMBL/GenBank/DDBJ databases">
        <title>Formosa sediminis sp. nov., isolated from marine sediment.</title>
        <authorList>
            <person name="Cao W.R."/>
        </authorList>
    </citation>
    <scope>NUCLEOTIDE SEQUENCE [LARGE SCALE GENOMIC DNA]</scope>
    <source>
        <strain evidence="2 3">1494</strain>
    </source>
</reference>
<dbReference type="EMBL" id="VSFC01000012">
    <property type="protein sequence ID" value="TYA59087.1"/>
    <property type="molecule type" value="Genomic_DNA"/>
</dbReference>
<evidence type="ECO:0000313" key="2">
    <source>
        <dbReference type="EMBL" id="TYA59087.1"/>
    </source>
</evidence>
<gene>
    <name evidence="2" type="ORF">FVF61_02750</name>
</gene>
<keyword evidence="1" id="KW-1133">Transmembrane helix</keyword>
<evidence type="ECO:0000313" key="3">
    <source>
        <dbReference type="Proteomes" id="UP000324550"/>
    </source>
</evidence>
<dbReference type="OrthoDB" id="6400719at2"/>
<evidence type="ECO:0008006" key="4">
    <source>
        <dbReference type="Google" id="ProtNLM"/>
    </source>
</evidence>
<keyword evidence="3" id="KW-1185">Reference proteome</keyword>
<protein>
    <recommendedName>
        <fullName evidence="4">DUF4870 domain-containing protein</fullName>
    </recommendedName>
</protein>
<proteinExistence type="predicted"/>